<dbReference type="GeneTree" id="ENSGT00530000063883"/>
<sequence>MSIKCTICLADTTVLLSFLKTSPFLRTYVNSNYTYEEPTPTPPPITNWGSDFSCGNFAPSTSVPTSVHKLRPGDIKVVAALGDSNTVRECLCWCVLCCRLYVCVCARLCACPCMHACKTEQS</sequence>
<protein>
    <submittedName>
        <fullName evidence="1">Si:ch211-214p16.3</fullName>
    </submittedName>
</protein>
<dbReference type="Ensembl" id="ENSHHUT00000045044.1">
    <property type="protein sequence ID" value="ENSHHUP00000043414.1"/>
    <property type="gene ID" value="ENSHHUG00000026483.1"/>
</dbReference>
<reference evidence="1" key="2">
    <citation type="submission" date="2025-08" db="UniProtKB">
        <authorList>
            <consortium name="Ensembl"/>
        </authorList>
    </citation>
    <scope>IDENTIFICATION</scope>
</reference>
<name>A0A4W5N149_9TELE</name>
<proteinExistence type="predicted"/>
<dbReference type="PANTHER" id="PTHR21325">
    <property type="entry name" value="PHOSPHOLIPASE B, PLB1"/>
    <property type="match status" value="1"/>
</dbReference>
<dbReference type="GO" id="GO:0004622">
    <property type="term" value="F:phosphatidylcholine lysophospholipase activity"/>
    <property type="evidence" value="ECO:0007669"/>
    <property type="project" value="TreeGrafter"/>
</dbReference>
<organism evidence="1 2">
    <name type="scientific">Hucho hucho</name>
    <name type="common">huchen</name>
    <dbReference type="NCBI Taxonomy" id="62062"/>
    <lineage>
        <taxon>Eukaryota</taxon>
        <taxon>Metazoa</taxon>
        <taxon>Chordata</taxon>
        <taxon>Craniata</taxon>
        <taxon>Vertebrata</taxon>
        <taxon>Euteleostomi</taxon>
        <taxon>Actinopterygii</taxon>
        <taxon>Neopterygii</taxon>
        <taxon>Teleostei</taxon>
        <taxon>Protacanthopterygii</taxon>
        <taxon>Salmoniformes</taxon>
        <taxon>Salmonidae</taxon>
        <taxon>Salmoninae</taxon>
        <taxon>Hucho</taxon>
    </lineage>
</organism>
<keyword evidence="2" id="KW-1185">Reference proteome</keyword>
<evidence type="ECO:0000313" key="2">
    <source>
        <dbReference type="Proteomes" id="UP000314982"/>
    </source>
</evidence>
<dbReference type="GO" id="GO:0031526">
    <property type="term" value="C:brush border membrane"/>
    <property type="evidence" value="ECO:0007669"/>
    <property type="project" value="TreeGrafter"/>
</dbReference>
<dbReference type="AlphaFoldDB" id="A0A4W5N149"/>
<accession>A0A4W5N149</accession>
<dbReference type="InterPro" id="IPR038885">
    <property type="entry name" value="PLB1"/>
</dbReference>
<dbReference type="GO" id="GO:0006644">
    <property type="term" value="P:phospholipid metabolic process"/>
    <property type="evidence" value="ECO:0007669"/>
    <property type="project" value="TreeGrafter"/>
</dbReference>
<dbReference type="GO" id="GO:0004623">
    <property type="term" value="F:phospholipase A2 activity"/>
    <property type="evidence" value="ECO:0007669"/>
    <property type="project" value="TreeGrafter"/>
</dbReference>
<reference evidence="2" key="1">
    <citation type="submission" date="2018-06" db="EMBL/GenBank/DDBJ databases">
        <title>Genome assembly of Danube salmon.</title>
        <authorList>
            <person name="Macqueen D.J."/>
            <person name="Gundappa M.K."/>
        </authorList>
    </citation>
    <scope>NUCLEOTIDE SEQUENCE [LARGE SCALE GENOMIC DNA]</scope>
</reference>
<dbReference type="GO" id="GO:0050253">
    <property type="term" value="F:retinyl-palmitate esterase activity"/>
    <property type="evidence" value="ECO:0007669"/>
    <property type="project" value="TreeGrafter"/>
</dbReference>
<evidence type="ECO:0000313" key="1">
    <source>
        <dbReference type="Ensembl" id="ENSHHUP00000043414.1"/>
    </source>
</evidence>
<dbReference type="Proteomes" id="UP000314982">
    <property type="component" value="Unassembled WGS sequence"/>
</dbReference>
<reference evidence="1" key="3">
    <citation type="submission" date="2025-09" db="UniProtKB">
        <authorList>
            <consortium name="Ensembl"/>
        </authorList>
    </citation>
    <scope>IDENTIFICATION</scope>
</reference>
<dbReference type="PANTHER" id="PTHR21325:SF52">
    <property type="entry name" value="PHOSPHOLIPASE B1, MEMBRANE-ASSOCIATED"/>
    <property type="match status" value="1"/>
</dbReference>